<sequence>MWRVSFRDIFADTRPFRVPAFKRLWLGNVATVLGAQLTVVAVPVQIYQLTGSSAYVGLTGIFGLVPLVIFGLYGGSIADAFDKRIVLIATTIGLIATTAGFWALTMMGNTNIWLLLGNFALQQAFFAVNQPTRTAILRRLLPVDQLAAGTSLNMLLMQTGAIVGPLLAGVLIPLIGFGWLYFLDVVSIVPTLWAVWALPAMKPVGEVMKAGFASVVDGLKYLTGQPVLMMVMLLDLIAMVFGMPRALYPEIAEVDFGGGAEGTMMLSLLYSSIAIGAVLGGVFSGWVSRISRQGVAVYWCIIAWGAAVALAGVAVLMSPGRVTYWAWLVVIMMIFGGMADMFSSAVRNAILQQSAAEHVQGRIQGVWIVVVVGGPRLADVLHGWLAGPWGAGWTTLWGGVAVVTLTFLCMICVPSFWRYRRPHPTVEETDPTR</sequence>
<dbReference type="KEGG" id="cef:CE0124"/>
<feature type="transmembrane region" description="Helical" evidence="7">
    <location>
        <begin position="150"/>
        <end position="172"/>
    </location>
</feature>
<keyword evidence="4 7" id="KW-0812">Transmembrane</keyword>
<keyword evidence="2" id="KW-0813">Transport</keyword>
<dbReference type="InterPro" id="IPR010290">
    <property type="entry name" value="TM_effector"/>
</dbReference>
<evidence type="ECO:0000256" key="1">
    <source>
        <dbReference type="ARBA" id="ARBA00004429"/>
    </source>
</evidence>
<dbReference type="GO" id="GO:0005886">
    <property type="term" value="C:plasma membrane"/>
    <property type="evidence" value="ECO:0007669"/>
    <property type="project" value="UniProtKB-SubCell"/>
</dbReference>
<dbReference type="AlphaFoldDB" id="Q8FU97"/>
<dbReference type="Pfam" id="PF05977">
    <property type="entry name" value="MFS_3"/>
    <property type="match status" value="1"/>
</dbReference>
<dbReference type="CDD" id="cd06173">
    <property type="entry name" value="MFS_MefA_like"/>
    <property type="match status" value="1"/>
</dbReference>
<evidence type="ECO:0000313" key="8">
    <source>
        <dbReference type="EMBL" id="BAC16934.1"/>
    </source>
</evidence>
<keyword evidence="3" id="KW-1003">Cell membrane</keyword>
<name>Q8FU97_COREF</name>
<dbReference type="EMBL" id="BA000035">
    <property type="protein sequence ID" value="BAC16934.1"/>
    <property type="molecule type" value="Genomic_DNA"/>
</dbReference>
<feature type="transmembrane region" description="Helical" evidence="7">
    <location>
        <begin position="397"/>
        <end position="417"/>
    </location>
</feature>
<dbReference type="Proteomes" id="UP000001409">
    <property type="component" value="Chromosome"/>
</dbReference>
<dbReference type="PANTHER" id="PTHR23513">
    <property type="entry name" value="INTEGRAL MEMBRANE EFFLUX PROTEIN-RELATED"/>
    <property type="match status" value="1"/>
</dbReference>
<comment type="subcellular location">
    <subcellularLocation>
        <location evidence="1">Cell inner membrane</location>
        <topology evidence="1">Multi-pass membrane protein</topology>
    </subcellularLocation>
</comment>
<dbReference type="PANTHER" id="PTHR23513:SF9">
    <property type="entry name" value="ENTEROBACTIN EXPORTER ENTS"/>
    <property type="match status" value="1"/>
</dbReference>
<dbReference type="STRING" id="196164.gene:10740514"/>
<dbReference type="eggNOG" id="COG2814">
    <property type="taxonomic scope" value="Bacteria"/>
</dbReference>
<feature type="transmembrane region" description="Helical" evidence="7">
    <location>
        <begin position="295"/>
        <end position="318"/>
    </location>
</feature>
<protein>
    <submittedName>
        <fullName evidence="8">Putative membrane protein</fullName>
    </submittedName>
</protein>
<evidence type="ECO:0000256" key="4">
    <source>
        <dbReference type="ARBA" id="ARBA00022692"/>
    </source>
</evidence>
<keyword evidence="5 7" id="KW-1133">Transmembrane helix</keyword>
<evidence type="ECO:0000313" key="9">
    <source>
        <dbReference type="Proteomes" id="UP000001409"/>
    </source>
</evidence>
<evidence type="ECO:0000256" key="7">
    <source>
        <dbReference type="SAM" id="Phobius"/>
    </source>
</evidence>
<evidence type="ECO:0000256" key="5">
    <source>
        <dbReference type="ARBA" id="ARBA00022989"/>
    </source>
</evidence>
<dbReference type="SUPFAM" id="SSF103473">
    <property type="entry name" value="MFS general substrate transporter"/>
    <property type="match status" value="1"/>
</dbReference>
<accession>Q8FU97</accession>
<evidence type="ECO:0000256" key="6">
    <source>
        <dbReference type="ARBA" id="ARBA00023136"/>
    </source>
</evidence>
<feature type="transmembrane region" description="Helical" evidence="7">
    <location>
        <begin position="227"/>
        <end position="248"/>
    </location>
</feature>
<feature type="transmembrane region" description="Helical" evidence="7">
    <location>
        <begin position="85"/>
        <end position="104"/>
    </location>
</feature>
<evidence type="ECO:0000256" key="3">
    <source>
        <dbReference type="ARBA" id="ARBA00022475"/>
    </source>
</evidence>
<proteinExistence type="predicted"/>
<dbReference type="Gene3D" id="1.20.1250.20">
    <property type="entry name" value="MFS general substrate transporter like domains"/>
    <property type="match status" value="1"/>
</dbReference>
<feature type="transmembrane region" description="Helical" evidence="7">
    <location>
        <begin position="366"/>
        <end position="385"/>
    </location>
</feature>
<feature type="transmembrane region" description="Helical" evidence="7">
    <location>
        <begin position="24"/>
        <end position="47"/>
    </location>
</feature>
<organism evidence="8 9">
    <name type="scientific">Corynebacterium efficiens (strain DSM 44549 / YS-314 / AJ 12310 / JCM 11189 / NBRC 100395)</name>
    <dbReference type="NCBI Taxonomy" id="196164"/>
    <lineage>
        <taxon>Bacteria</taxon>
        <taxon>Bacillati</taxon>
        <taxon>Actinomycetota</taxon>
        <taxon>Actinomycetes</taxon>
        <taxon>Mycobacteriales</taxon>
        <taxon>Corynebacteriaceae</taxon>
        <taxon>Corynebacterium</taxon>
    </lineage>
</organism>
<evidence type="ECO:0000256" key="2">
    <source>
        <dbReference type="ARBA" id="ARBA00022448"/>
    </source>
</evidence>
<dbReference type="HOGENOM" id="CLU_034180_11_0_11"/>
<feature type="transmembrane region" description="Helical" evidence="7">
    <location>
        <begin position="268"/>
        <end position="288"/>
    </location>
</feature>
<reference evidence="8 9" key="1">
    <citation type="journal article" date="2003" name="Genome Res.">
        <title>Comparative complete genome sequence analysis of the amino acid replacements responsible for the thermostability of Corynebacterium efficiens.</title>
        <authorList>
            <person name="Nishio Y."/>
            <person name="Nakamura Y."/>
            <person name="Kawarabayasi Y."/>
            <person name="Usuda Y."/>
            <person name="Kimura E."/>
            <person name="Sugimoto S."/>
            <person name="Matsui K."/>
            <person name="Yamagishi A."/>
            <person name="Kikuchi H."/>
            <person name="Ikeo K."/>
            <person name="Gojobori T."/>
        </authorList>
    </citation>
    <scope>NUCLEOTIDE SEQUENCE [LARGE SCALE GENOMIC DNA]</scope>
    <source>
        <strain evidence="9">DSM 44549 / YS-314 / AJ 12310 / JCM 11189 / NBRC 100395</strain>
    </source>
</reference>
<dbReference type="InterPro" id="IPR036259">
    <property type="entry name" value="MFS_trans_sf"/>
</dbReference>
<keyword evidence="6 7" id="KW-0472">Membrane</keyword>
<keyword evidence="9" id="KW-1185">Reference proteome</keyword>
<feature type="transmembrane region" description="Helical" evidence="7">
    <location>
        <begin position="53"/>
        <end position="73"/>
    </location>
</feature>
<feature type="transmembrane region" description="Helical" evidence="7">
    <location>
        <begin position="324"/>
        <end position="346"/>
    </location>
</feature>